<dbReference type="EMBL" id="JAUDCF010000001">
    <property type="protein sequence ID" value="MDM8144524.1"/>
    <property type="molecule type" value="Genomic_DNA"/>
</dbReference>
<dbReference type="InterPro" id="IPR006379">
    <property type="entry name" value="HAD-SF_hydro_IIB"/>
</dbReference>
<reference evidence="1 2" key="1">
    <citation type="submission" date="2023-06" db="EMBL/GenBank/DDBJ databases">
        <authorList>
            <person name="Zeman M."/>
            <person name="Kubasova T."/>
            <person name="Jahodarova E."/>
            <person name="Nykrynova M."/>
            <person name="Rychlik I."/>
        </authorList>
    </citation>
    <scope>NUCLEOTIDE SEQUENCE [LARGE SCALE GENOMIC DNA]</scope>
    <source>
        <strain evidence="1 2">ET4</strain>
    </source>
</reference>
<dbReference type="Gene3D" id="3.30.1240.10">
    <property type="match status" value="1"/>
</dbReference>
<dbReference type="Pfam" id="PF08282">
    <property type="entry name" value="Hydrolase_3"/>
    <property type="match status" value="1"/>
</dbReference>
<protein>
    <submittedName>
        <fullName evidence="1">Cof-type HAD-IIB family hydrolase</fullName>
    </submittedName>
</protein>
<organism evidence="1 2">
    <name type="scientific">Bacteroides eggerthii</name>
    <dbReference type="NCBI Taxonomy" id="28111"/>
    <lineage>
        <taxon>Bacteria</taxon>
        <taxon>Pseudomonadati</taxon>
        <taxon>Bacteroidota</taxon>
        <taxon>Bacteroidia</taxon>
        <taxon>Bacteroidales</taxon>
        <taxon>Bacteroidaceae</taxon>
        <taxon>Bacteroides</taxon>
    </lineage>
</organism>
<gene>
    <name evidence="1" type="ORF">QUW02_01025</name>
</gene>
<dbReference type="InterPro" id="IPR036412">
    <property type="entry name" value="HAD-like_sf"/>
</dbReference>
<reference evidence="2" key="2">
    <citation type="submission" date="2023-07" db="EMBL/GenBank/DDBJ databases">
        <title>Identification and characterization of horizontal gene transfer across gut microbiota members of farm animals based on homology search.</title>
        <authorList>
            <person name="Schwarzerova J."/>
            <person name="Nykrynova M."/>
            <person name="Jureckova K."/>
            <person name="Cejkova D."/>
            <person name="Rychlik I."/>
        </authorList>
    </citation>
    <scope>NUCLEOTIDE SEQUENCE [LARGE SCALE GENOMIC DNA]</scope>
    <source>
        <strain evidence="2">ET4</strain>
    </source>
</reference>
<accession>A0ABT7U1X6</accession>
<dbReference type="InterPro" id="IPR000150">
    <property type="entry name" value="Cof"/>
</dbReference>
<dbReference type="NCBIfam" id="TIGR00099">
    <property type="entry name" value="Cof-subfamily"/>
    <property type="match status" value="1"/>
</dbReference>
<dbReference type="PROSITE" id="PS01229">
    <property type="entry name" value="COF_2"/>
    <property type="match status" value="1"/>
</dbReference>
<name>A0ABT7U1X6_9BACE</name>
<dbReference type="SFLD" id="SFLDS00003">
    <property type="entry name" value="Haloacid_Dehalogenase"/>
    <property type="match status" value="1"/>
</dbReference>
<dbReference type="PANTHER" id="PTHR10000">
    <property type="entry name" value="PHOSPHOSERINE PHOSPHATASE"/>
    <property type="match status" value="1"/>
</dbReference>
<evidence type="ECO:0000313" key="2">
    <source>
        <dbReference type="Proteomes" id="UP001228403"/>
    </source>
</evidence>
<dbReference type="Gene3D" id="3.40.50.1000">
    <property type="entry name" value="HAD superfamily/HAD-like"/>
    <property type="match status" value="1"/>
</dbReference>
<dbReference type="PANTHER" id="PTHR10000:SF25">
    <property type="entry name" value="PHOSPHATASE YKRA-RELATED"/>
    <property type="match status" value="1"/>
</dbReference>
<dbReference type="SFLD" id="SFLDG01144">
    <property type="entry name" value="C2.B.4:_PGP_Like"/>
    <property type="match status" value="1"/>
</dbReference>
<sequence length="265" mass="29315">MMEMDCKAIFLDIDGTLVSFKTHTIPASTLEAVKAARRKGIKVYVATGRPLLFIDNLGELEYDGLVTTTGAHCIDREGNSFALRTVDRRDVERLVRHHETCPQEAFPIIFVAQDELFVTGLSPELEDLSRLLNFEIPAVLPVAHALEKDILQIIAFFSPQDEARYMEQLMPGCVAMRWHPTFADIITRGVSKSYGIDCMLEHEGISLEQTVAFGDGGNDIDMLRHVGLGIAMGNASDEVKAAAGFVTRSVDDDGIEYALRTLEIL</sequence>
<comment type="caution">
    <text evidence="1">The sequence shown here is derived from an EMBL/GenBank/DDBJ whole genome shotgun (WGS) entry which is preliminary data.</text>
</comment>
<dbReference type="NCBIfam" id="TIGR01484">
    <property type="entry name" value="HAD-SF-IIB"/>
    <property type="match status" value="1"/>
</dbReference>
<dbReference type="Proteomes" id="UP001228403">
    <property type="component" value="Unassembled WGS sequence"/>
</dbReference>
<dbReference type="PROSITE" id="PS01228">
    <property type="entry name" value="COF_1"/>
    <property type="match status" value="1"/>
</dbReference>
<proteinExistence type="predicted"/>
<evidence type="ECO:0000313" key="1">
    <source>
        <dbReference type="EMBL" id="MDM8144524.1"/>
    </source>
</evidence>
<keyword evidence="2" id="KW-1185">Reference proteome</keyword>
<dbReference type="GO" id="GO:0016787">
    <property type="term" value="F:hydrolase activity"/>
    <property type="evidence" value="ECO:0007669"/>
    <property type="project" value="UniProtKB-KW"/>
</dbReference>
<keyword evidence="1" id="KW-0378">Hydrolase</keyword>
<dbReference type="InterPro" id="IPR023214">
    <property type="entry name" value="HAD_sf"/>
</dbReference>
<dbReference type="SFLD" id="SFLDG01140">
    <property type="entry name" value="C2.B:_Phosphomannomutase_and_P"/>
    <property type="match status" value="1"/>
</dbReference>
<dbReference type="SUPFAM" id="SSF56784">
    <property type="entry name" value="HAD-like"/>
    <property type="match status" value="1"/>
</dbReference>